<name>A0A3M0I603_9ACTN</name>
<evidence type="ECO:0000256" key="1">
    <source>
        <dbReference type="SAM" id="SignalP"/>
    </source>
</evidence>
<dbReference type="SUPFAM" id="SSF51126">
    <property type="entry name" value="Pectin lyase-like"/>
    <property type="match status" value="1"/>
</dbReference>
<sequence length="355" mass="37136">MTKYHIASLACASALAGAALATTPACATAHAQTTHEVQPGQSIQKAVDAAQPGDTILLKSGIYRENVTVSTPKLTLRGTGQGTVIQPPAKKAASMCAEQGDGICVMGAKTRNVEGVTIADLTVTGFTRAGVFGMGTDGMTVNRVHAVKNGTWGIAQQQSVRGVFRENYAMDNGDAGLFLANTVTAEEGAQDTKGARVERNWLQNNRIGLTVRRLRNLTVANNDVTGNCVGMFVVGDENKPRAGALTVQGNRVTQNNKSCPKTERLPALQGSGIVLTGAEDSLVTRNQVTDHSGKSPLSGGIVLFKSFVGVTSERNRIHDNMLANNAPADLVNTDPGKGNTFSGNACRVSQPSGMC</sequence>
<organism evidence="3 4">
    <name type="scientific">Streptomyces shenzhenensis</name>
    <dbReference type="NCBI Taxonomy" id="943815"/>
    <lineage>
        <taxon>Bacteria</taxon>
        <taxon>Bacillati</taxon>
        <taxon>Actinomycetota</taxon>
        <taxon>Actinomycetes</taxon>
        <taxon>Kitasatosporales</taxon>
        <taxon>Streptomycetaceae</taxon>
        <taxon>Streptomyces</taxon>
    </lineage>
</organism>
<dbReference type="RefSeq" id="WP_121893548.1">
    <property type="nucleotide sequence ID" value="NZ_JBEXWZ010000004.1"/>
</dbReference>
<proteinExistence type="predicted"/>
<reference evidence="3 4" key="1">
    <citation type="submission" date="2017-11" db="EMBL/GenBank/DDBJ databases">
        <title>Draft genome of actinobacteria isolated from guarana (Paullinia cupana (Mart.) Ducke.</title>
        <authorList>
            <person name="Siqueira K.A."/>
            <person name="Liotti R.G."/>
            <person name="Mendes T.A.O."/>
            <person name="Soares M.A."/>
        </authorList>
    </citation>
    <scope>NUCLEOTIDE SEQUENCE [LARGE SCALE GENOMIC DNA]</scope>
    <source>
        <strain evidence="3 4">193</strain>
    </source>
</reference>
<dbReference type="InterPro" id="IPR011050">
    <property type="entry name" value="Pectin_lyase_fold/virulence"/>
</dbReference>
<accession>A0A3M0I603</accession>
<feature type="signal peptide" evidence="1">
    <location>
        <begin position="1"/>
        <end position="27"/>
    </location>
</feature>
<comment type="caution">
    <text evidence="3">The sequence shown here is derived from an EMBL/GenBank/DDBJ whole genome shotgun (WGS) entry which is preliminary data.</text>
</comment>
<dbReference type="Proteomes" id="UP000270471">
    <property type="component" value="Unassembled WGS sequence"/>
</dbReference>
<dbReference type="Pfam" id="PF13229">
    <property type="entry name" value="Beta_helix"/>
    <property type="match status" value="1"/>
</dbReference>
<dbReference type="EMBL" id="PENI01000029">
    <property type="protein sequence ID" value="RMB81559.1"/>
    <property type="molecule type" value="Genomic_DNA"/>
</dbReference>
<keyword evidence="1" id="KW-0732">Signal</keyword>
<dbReference type="OrthoDB" id="339817at2"/>
<evidence type="ECO:0000313" key="4">
    <source>
        <dbReference type="Proteomes" id="UP000270471"/>
    </source>
</evidence>
<protein>
    <recommendedName>
        <fullName evidence="2">Right handed beta helix domain-containing protein</fullName>
    </recommendedName>
</protein>
<dbReference type="InterPro" id="IPR039448">
    <property type="entry name" value="Beta_helix"/>
</dbReference>
<dbReference type="InterPro" id="IPR006626">
    <property type="entry name" value="PbH1"/>
</dbReference>
<feature type="chain" id="PRO_5038786992" description="Right handed beta helix domain-containing protein" evidence="1">
    <location>
        <begin position="28"/>
        <end position="355"/>
    </location>
</feature>
<dbReference type="AlphaFoldDB" id="A0A3M0I603"/>
<dbReference type="InterPro" id="IPR012334">
    <property type="entry name" value="Pectin_lyas_fold"/>
</dbReference>
<evidence type="ECO:0000259" key="2">
    <source>
        <dbReference type="Pfam" id="PF13229"/>
    </source>
</evidence>
<feature type="domain" description="Right handed beta helix" evidence="2">
    <location>
        <begin position="99"/>
        <end position="248"/>
    </location>
</feature>
<dbReference type="Gene3D" id="2.160.20.10">
    <property type="entry name" value="Single-stranded right-handed beta-helix, Pectin lyase-like"/>
    <property type="match status" value="1"/>
</dbReference>
<keyword evidence="4" id="KW-1185">Reference proteome</keyword>
<dbReference type="SMART" id="SM00710">
    <property type="entry name" value="PbH1"/>
    <property type="match status" value="6"/>
</dbReference>
<evidence type="ECO:0000313" key="3">
    <source>
        <dbReference type="EMBL" id="RMB81559.1"/>
    </source>
</evidence>
<gene>
    <name evidence="3" type="ORF">CTZ28_33580</name>
</gene>